<comment type="caution">
    <text evidence="14">The sequence shown here is derived from an EMBL/GenBank/DDBJ whole genome shotgun (WGS) entry which is preliminary data.</text>
</comment>
<evidence type="ECO:0000256" key="1">
    <source>
        <dbReference type="ARBA" id="ARBA00000085"/>
    </source>
</evidence>
<evidence type="ECO:0000256" key="6">
    <source>
        <dbReference type="ARBA" id="ARBA00022777"/>
    </source>
</evidence>
<dbReference type="Gene3D" id="3.30.450.20">
    <property type="entry name" value="PAS domain"/>
    <property type="match status" value="3"/>
</dbReference>
<dbReference type="Gene3D" id="1.10.287.130">
    <property type="match status" value="1"/>
</dbReference>
<dbReference type="AlphaFoldDB" id="A0A559JKD6"/>
<dbReference type="Pfam" id="PF02518">
    <property type="entry name" value="HATPase_c"/>
    <property type="match status" value="1"/>
</dbReference>
<dbReference type="SMART" id="SM00091">
    <property type="entry name" value="PAS"/>
    <property type="match status" value="3"/>
</dbReference>
<dbReference type="InterPro" id="IPR036890">
    <property type="entry name" value="HATPase_C_sf"/>
</dbReference>
<keyword evidence="9" id="KW-0902">Two-component regulatory system</keyword>
<dbReference type="PROSITE" id="PS50112">
    <property type="entry name" value="PAS"/>
    <property type="match status" value="3"/>
</dbReference>
<name>A0A559JKD6_9BACL</name>
<feature type="domain" description="PAS" evidence="12">
    <location>
        <begin position="279"/>
        <end position="349"/>
    </location>
</feature>
<feature type="domain" description="PAS" evidence="12">
    <location>
        <begin position="23"/>
        <end position="67"/>
    </location>
</feature>
<dbReference type="EC" id="2.7.13.3" evidence="2"/>
<proteinExistence type="predicted"/>
<dbReference type="Gene3D" id="3.30.565.10">
    <property type="entry name" value="Histidine kinase-like ATPase, C-terminal domain"/>
    <property type="match status" value="1"/>
</dbReference>
<feature type="domain" description="PAC" evidence="13">
    <location>
        <begin position="353"/>
        <end position="404"/>
    </location>
</feature>
<evidence type="ECO:0000313" key="14">
    <source>
        <dbReference type="EMBL" id="TVY00351.1"/>
    </source>
</evidence>
<keyword evidence="15" id="KW-1185">Reference proteome</keyword>
<dbReference type="EMBL" id="VNJI01000074">
    <property type="protein sequence ID" value="TVY00351.1"/>
    <property type="molecule type" value="Genomic_DNA"/>
</dbReference>
<dbReference type="CDD" id="cd00130">
    <property type="entry name" value="PAS"/>
    <property type="match status" value="3"/>
</dbReference>
<evidence type="ECO:0000256" key="10">
    <source>
        <dbReference type="SAM" id="Coils"/>
    </source>
</evidence>
<keyword evidence="7" id="KW-0067">ATP-binding</keyword>
<dbReference type="InterPro" id="IPR005467">
    <property type="entry name" value="His_kinase_dom"/>
</dbReference>
<dbReference type="PANTHER" id="PTHR43065:SF34">
    <property type="entry name" value="SPORULATION KINASE A"/>
    <property type="match status" value="1"/>
</dbReference>
<reference evidence="14 15" key="1">
    <citation type="submission" date="2019-07" db="EMBL/GenBank/DDBJ databases">
        <authorList>
            <person name="Kim J."/>
        </authorList>
    </citation>
    <scope>NUCLEOTIDE SEQUENCE [LARGE SCALE GENOMIC DNA]</scope>
    <source>
        <strain evidence="14 15">JC52</strain>
    </source>
</reference>
<dbReference type="InterPro" id="IPR035965">
    <property type="entry name" value="PAS-like_dom_sf"/>
</dbReference>
<dbReference type="SMART" id="SM00387">
    <property type="entry name" value="HATPase_c"/>
    <property type="match status" value="1"/>
</dbReference>
<gene>
    <name evidence="14" type="ORF">FPZ49_33095</name>
</gene>
<keyword evidence="8" id="KW-0749">Sporulation</keyword>
<evidence type="ECO:0000256" key="7">
    <source>
        <dbReference type="ARBA" id="ARBA00022840"/>
    </source>
</evidence>
<dbReference type="GO" id="GO:0030435">
    <property type="term" value="P:sporulation resulting in formation of a cellular spore"/>
    <property type="evidence" value="ECO:0007669"/>
    <property type="project" value="UniProtKB-KW"/>
</dbReference>
<feature type="domain" description="PAC" evidence="13">
    <location>
        <begin position="228"/>
        <end position="278"/>
    </location>
</feature>
<dbReference type="PROSITE" id="PS50113">
    <property type="entry name" value="PAC"/>
    <property type="match status" value="2"/>
</dbReference>
<dbReference type="RefSeq" id="WP_144854629.1">
    <property type="nucleotide sequence ID" value="NZ_VNJI01000074.1"/>
</dbReference>
<keyword evidence="6" id="KW-0418">Kinase</keyword>
<keyword evidence="3" id="KW-0597">Phosphoprotein</keyword>
<protein>
    <recommendedName>
        <fullName evidence="2">histidine kinase</fullName>
        <ecNumber evidence="2">2.7.13.3</ecNumber>
    </recommendedName>
</protein>
<dbReference type="OrthoDB" id="9815750at2"/>
<feature type="coiled-coil region" evidence="10">
    <location>
        <begin position="138"/>
        <end position="165"/>
    </location>
</feature>
<dbReference type="SUPFAM" id="SSF55874">
    <property type="entry name" value="ATPase domain of HSP90 chaperone/DNA topoisomerase II/histidine kinase"/>
    <property type="match status" value="1"/>
</dbReference>
<evidence type="ECO:0000256" key="5">
    <source>
        <dbReference type="ARBA" id="ARBA00022741"/>
    </source>
</evidence>
<dbReference type="InterPro" id="IPR003594">
    <property type="entry name" value="HATPase_dom"/>
</dbReference>
<dbReference type="GO" id="GO:0000155">
    <property type="term" value="F:phosphorelay sensor kinase activity"/>
    <property type="evidence" value="ECO:0007669"/>
    <property type="project" value="InterPro"/>
</dbReference>
<dbReference type="PROSITE" id="PS50109">
    <property type="entry name" value="HIS_KIN"/>
    <property type="match status" value="1"/>
</dbReference>
<dbReference type="Proteomes" id="UP000317036">
    <property type="component" value="Unassembled WGS sequence"/>
</dbReference>
<evidence type="ECO:0000313" key="15">
    <source>
        <dbReference type="Proteomes" id="UP000317036"/>
    </source>
</evidence>
<dbReference type="Pfam" id="PF00512">
    <property type="entry name" value="HisKA"/>
    <property type="match status" value="1"/>
</dbReference>
<evidence type="ECO:0000259" key="13">
    <source>
        <dbReference type="PROSITE" id="PS50113"/>
    </source>
</evidence>
<evidence type="ECO:0000256" key="3">
    <source>
        <dbReference type="ARBA" id="ARBA00022553"/>
    </source>
</evidence>
<evidence type="ECO:0000259" key="12">
    <source>
        <dbReference type="PROSITE" id="PS50112"/>
    </source>
</evidence>
<evidence type="ECO:0000256" key="2">
    <source>
        <dbReference type="ARBA" id="ARBA00012438"/>
    </source>
</evidence>
<dbReference type="NCBIfam" id="TIGR00229">
    <property type="entry name" value="sensory_box"/>
    <property type="match status" value="3"/>
</dbReference>
<dbReference type="InterPro" id="IPR001610">
    <property type="entry name" value="PAC"/>
</dbReference>
<keyword evidence="10" id="KW-0175">Coiled coil</keyword>
<dbReference type="InterPro" id="IPR036097">
    <property type="entry name" value="HisK_dim/P_sf"/>
</dbReference>
<dbReference type="SUPFAM" id="SSF47384">
    <property type="entry name" value="Homodimeric domain of signal transducing histidine kinase"/>
    <property type="match status" value="1"/>
</dbReference>
<evidence type="ECO:0000256" key="8">
    <source>
        <dbReference type="ARBA" id="ARBA00022969"/>
    </source>
</evidence>
<dbReference type="PANTHER" id="PTHR43065">
    <property type="entry name" value="SENSOR HISTIDINE KINASE"/>
    <property type="match status" value="1"/>
</dbReference>
<dbReference type="InterPro" id="IPR003661">
    <property type="entry name" value="HisK_dim/P_dom"/>
</dbReference>
<feature type="domain" description="PAS" evidence="12">
    <location>
        <begin position="175"/>
        <end position="224"/>
    </location>
</feature>
<evidence type="ECO:0000256" key="4">
    <source>
        <dbReference type="ARBA" id="ARBA00022679"/>
    </source>
</evidence>
<dbReference type="InterPro" id="IPR000700">
    <property type="entry name" value="PAS-assoc_C"/>
</dbReference>
<evidence type="ECO:0000256" key="9">
    <source>
        <dbReference type="ARBA" id="ARBA00023012"/>
    </source>
</evidence>
<dbReference type="SMART" id="SM00388">
    <property type="entry name" value="HisKA"/>
    <property type="match status" value="1"/>
</dbReference>
<dbReference type="SUPFAM" id="SSF55785">
    <property type="entry name" value="PYP-like sensor domain (PAS domain)"/>
    <property type="match status" value="3"/>
</dbReference>
<dbReference type="GO" id="GO:0005524">
    <property type="term" value="F:ATP binding"/>
    <property type="evidence" value="ECO:0007669"/>
    <property type="project" value="UniProtKB-KW"/>
</dbReference>
<feature type="domain" description="Histidine kinase" evidence="11">
    <location>
        <begin position="417"/>
        <end position="620"/>
    </location>
</feature>
<dbReference type="FunFam" id="1.10.287.130:FF:000040">
    <property type="entry name" value="PAS domain-containing sensor histidine kinase"/>
    <property type="match status" value="1"/>
</dbReference>
<sequence length="620" mass="69193">MSIPNGNEISKLSIDHNTCALSITRELESFIDQLADAVSLCDKNGVIQKVNPAFVELFGWQEHEVIGLRLPMIPERHWEEADRSLTALMQGTPKAVFQVNVVNKFHALFPASITVTVLRNQAGDIIGFTGIIRDLSQMNRMLDERKIAEKALLEAEEKYRSLVEEALVGVYLFQNGKLVYINPRFAEIFGYNPKDLVMTDPVVLIVPQDRAAFGELINRIYKDTHFNINMEAKGVSRNGSLVYFELSGKYTVYNGAPALIGTVLDITERKKIDQMVRESNQRYRRLMDLSPEPIIVHSDGIIVYTNDACMKLLGAEDPSRTIGTSVFDFLPPDTHKLAKQRIQELAAAKDKLGSLEYQIMTMSGEVKQVEMSSTLFDEIMGTPLIQTVIRDVTEKKKTEEMLRRSDKLSALGQMAAGIAHEIRNPLTSLKGFVQLMKAQKPDRPEYLDIMLTELDRINFIVSEFMKIAKPQPTDFSFKHVGTIAADIVSLMQSQAILHKTQITLNIKDELPPILCDENHLKQVLLNVLKNAIEAMPQGGEIVIELSLEPGGQVKISITDQGPGIPEKYLSKLGDPFFTTKESGTGLGLMVCYQIIEAHKGTMHITSKQGVGTTVHICLPA</sequence>
<organism evidence="14 15">
    <name type="scientific">Paenibacillus cremeus</name>
    <dbReference type="NCBI Taxonomy" id="2163881"/>
    <lineage>
        <taxon>Bacteria</taxon>
        <taxon>Bacillati</taxon>
        <taxon>Bacillota</taxon>
        <taxon>Bacilli</taxon>
        <taxon>Bacillales</taxon>
        <taxon>Paenibacillaceae</taxon>
        <taxon>Paenibacillus</taxon>
    </lineage>
</organism>
<accession>A0A559JKD6</accession>
<evidence type="ECO:0000259" key="11">
    <source>
        <dbReference type="PROSITE" id="PS50109"/>
    </source>
</evidence>
<dbReference type="PRINTS" id="PR00344">
    <property type="entry name" value="BCTRLSENSOR"/>
</dbReference>
<dbReference type="InterPro" id="IPR013767">
    <property type="entry name" value="PAS_fold"/>
</dbReference>
<dbReference type="Pfam" id="PF00989">
    <property type="entry name" value="PAS"/>
    <property type="match status" value="3"/>
</dbReference>
<keyword evidence="5" id="KW-0547">Nucleotide-binding</keyword>
<keyword evidence="4" id="KW-0808">Transferase</keyword>
<comment type="catalytic activity">
    <reaction evidence="1">
        <text>ATP + protein L-histidine = ADP + protein N-phospho-L-histidine.</text>
        <dbReference type="EC" id="2.7.13.3"/>
    </reaction>
</comment>
<dbReference type="InterPro" id="IPR000014">
    <property type="entry name" value="PAS"/>
</dbReference>
<dbReference type="SMART" id="SM00086">
    <property type="entry name" value="PAC"/>
    <property type="match status" value="3"/>
</dbReference>
<dbReference type="CDD" id="cd00082">
    <property type="entry name" value="HisKA"/>
    <property type="match status" value="1"/>
</dbReference>
<dbReference type="InterPro" id="IPR004358">
    <property type="entry name" value="Sig_transdc_His_kin-like_C"/>
</dbReference>
<dbReference type="GO" id="GO:0006355">
    <property type="term" value="P:regulation of DNA-templated transcription"/>
    <property type="evidence" value="ECO:0007669"/>
    <property type="project" value="InterPro"/>
</dbReference>